<dbReference type="InterPro" id="IPR014729">
    <property type="entry name" value="Rossmann-like_a/b/a_fold"/>
</dbReference>
<protein>
    <recommendedName>
        <fullName evidence="2">glutamine--fructose-6-phosphate transaminase (isomerizing)</fullName>
        <ecNumber evidence="2">2.6.1.16</ecNumber>
    </recommendedName>
</protein>
<dbReference type="InterPro" id="IPR017932">
    <property type="entry name" value="GATase_2_dom"/>
</dbReference>
<dbReference type="SUPFAM" id="SSF56235">
    <property type="entry name" value="N-terminal nucleophile aminohydrolases (Ntn hydrolases)"/>
    <property type="match status" value="1"/>
</dbReference>
<dbReference type="RefSeq" id="WP_114838740.1">
    <property type="nucleotide sequence ID" value="NZ_CP031217.1"/>
</dbReference>
<evidence type="ECO:0000256" key="1">
    <source>
        <dbReference type="ARBA" id="ARBA00001031"/>
    </source>
</evidence>
<evidence type="ECO:0000313" key="8">
    <source>
        <dbReference type="Proteomes" id="UP000253850"/>
    </source>
</evidence>
<dbReference type="Proteomes" id="UP000253850">
    <property type="component" value="Chromosome"/>
</dbReference>
<dbReference type="Gene3D" id="3.40.50.620">
    <property type="entry name" value="HUPs"/>
    <property type="match status" value="1"/>
</dbReference>
<dbReference type="AlphaFoldDB" id="A0AAX2AAS7"/>
<evidence type="ECO:0000313" key="6">
    <source>
        <dbReference type="EMBL" id="AXH11882.1"/>
    </source>
</evidence>
<keyword evidence="3" id="KW-0808">Transferase</keyword>
<dbReference type="Gene3D" id="3.60.20.10">
    <property type="entry name" value="Glutamine Phosphoribosylpyrophosphate, subunit 1, domain 1"/>
    <property type="match status" value="1"/>
</dbReference>
<dbReference type="KEGG" id="hbv:ABIV_0873"/>
<evidence type="ECO:0000313" key="7">
    <source>
        <dbReference type="EMBL" id="RXK11004.1"/>
    </source>
</evidence>
<dbReference type="Proteomes" id="UP000289193">
    <property type="component" value="Unassembled WGS sequence"/>
</dbReference>
<evidence type="ECO:0000256" key="3">
    <source>
        <dbReference type="ARBA" id="ARBA00022679"/>
    </source>
</evidence>
<evidence type="ECO:0000256" key="4">
    <source>
        <dbReference type="ARBA" id="ARBA00022962"/>
    </source>
</evidence>
<sequence>MCGIFGFASNGKSIKNLNVESTINNLYKLSETRGKEASGLITIDSSSIKYIKDSISPSKLIKRDDYKKIIKNLLTKNKEETVVIIGHSRLVTNGEAENNDNNQPVDIGNIVGVHNGIITNESQLWEDNKNLIKNFDIDTEVFFKIFDQFLINNDLVASISKTFKKIEGVANIAAVFKKLNILLLSTNNGSLFYVKSKDSSSMIFASEKFIIEQVIEKSNLEDNYDINFIKHVVPNSLAIFSLNDLEALELEFNNVDVLKDLKPNIELKNRNVENLSLNELKVLENDAFEKIDFTKYYEVYKLNKEKIAKLRRCRKCILPETMPFIQFDNDGVCNYCKSYKKHEPKGIEELKKILTKTNNEYDCLVTLSGGRDSCYGLHYIKEKLGLNPVTYTYDWGMVTDLARRNQMRMCGKLGVEHILVSADIKKKRDNIRKNVSAWLKNPELGMIPLFMAGDKQYFYWSNKIAEQTKVKNIILCENLLETTRFKTGFCGISPTHGTANTYTLSISKKFQMLFYYGMNFLKTPSYINSSLLDTVSAFSSYYVMEHNFINLFDYIEWNENIINDILLNNYNWEKSPDTDSTWRIGDGTAAFYNYIYYTMAGLTENDTFRSNQIREGQITRDEAIKLSEEENLPRFESMKWYLDTINLSFNDTLNTINNAPKLY</sequence>
<dbReference type="EC" id="2.6.1.16" evidence="2"/>
<evidence type="ECO:0000256" key="2">
    <source>
        <dbReference type="ARBA" id="ARBA00012916"/>
    </source>
</evidence>
<evidence type="ECO:0000259" key="5">
    <source>
        <dbReference type="PROSITE" id="PS51278"/>
    </source>
</evidence>
<dbReference type="CDD" id="cd00352">
    <property type="entry name" value="Gn_AT_II"/>
    <property type="match status" value="1"/>
</dbReference>
<dbReference type="InterPro" id="IPR029055">
    <property type="entry name" value="Ntn_hydrolases_N"/>
</dbReference>
<reference evidence="7 9" key="1">
    <citation type="submission" date="2017-10" db="EMBL/GenBank/DDBJ databases">
        <title>Genomics of the genus Arcobacter.</title>
        <authorList>
            <person name="Perez-Cataluna A."/>
            <person name="Figueras M.J."/>
        </authorList>
    </citation>
    <scope>NUCLEOTIDE SEQUENCE [LARGE SCALE GENOMIC DNA]</scope>
    <source>
        <strain evidence="7 9">CECT 7835</strain>
    </source>
</reference>
<evidence type="ECO:0000313" key="9">
    <source>
        <dbReference type="Proteomes" id="UP000289193"/>
    </source>
</evidence>
<name>A0AAX2AAS7_9BACT</name>
<dbReference type="EMBL" id="PDKM01000001">
    <property type="protein sequence ID" value="RXK11004.1"/>
    <property type="molecule type" value="Genomic_DNA"/>
</dbReference>
<proteinExistence type="predicted"/>
<gene>
    <name evidence="6" type="ORF">ABIV_0873</name>
    <name evidence="7" type="ORF">CRV05_01145</name>
</gene>
<dbReference type="Pfam" id="PF13522">
    <property type="entry name" value="GATase_6"/>
    <property type="match status" value="1"/>
</dbReference>
<comment type="catalytic activity">
    <reaction evidence="1">
        <text>D-fructose 6-phosphate + L-glutamine = D-glucosamine 6-phosphate + L-glutamate</text>
        <dbReference type="Rhea" id="RHEA:13237"/>
        <dbReference type="ChEBI" id="CHEBI:29985"/>
        <dbReference type="ChEBI" id="CHEBI:58359"/>
        <dbReference type="ChEBI" id="CHEBI:58725"/>
        <dbReference type="ChEBI" id="CHEBI:61527"/>
        <dbReference type="EC" id="2.6.1.16"/>
    </reaction>
</comment>
<accession>A0AAX2AAS7</accession>
<dbReference type="EMBL" id="CP031217">
    <property type="protein sequence ID" value="AXH11882.1"/>
    <property type="molecule type" value="Genomic_DNA"/>
</dbReference>
<dbReference type="SUPFAM" id="SSF52402">
    <property type="entry name" value="Adenine nucleotide alpha hydrolases-like"/>
    <property type="match status" value="1"/>
</dbReference>
<keyword evidence="4" id="KW-0315">Glutamine amidotransferase</keyword>
<keyword evidence="9" id="KW-1185">Reference proteome</keyword>
<feature type="domain" description="Glutamine amidotransferase type-2" evidence="5">
    <location>
        <begin position="2"/>
        <end position="243"/>
    </location>
</feature>
<dbReference type="PANTHER" id="PTHR10937">
    <property type="entry name" value="GLUCOSAMINE--FRUCTOSE-6-PHOSPHATE AMINOTRANSFERASE, ISOMERIZING"/>
    <property type="match status" value="1"/>
</dbReference>
<organism evidence="7 9">
    <name type="scientific">Halarcobacter bivalviorum</name>
    <dbReference type="NCBI Taxonomy" id="663364"/>
    <lineage>
        <taxon>Bacteria</taxon>
        <taxon>Pseudomonadati</taxon>
        <taxon>Campylobacterota</taxon>
        <taxon>Epsilonproteobacteria</taxon>
        <taxon>Campylobacterales</taxon>
        <taxon>Arcobacteraceae</taxon>
        <taxon>Halarcobacter</taxon>
    </lineage>
</organism>
<reference evidence="6 8" key="2">
    <citation type="submission" date="2018-07" db="EMBL/GenBank/DDBJ databases">
        <title>Complete genome of the Arcobacter bivalviorum type strain LMG 26154.</title>
        <authorList>
            <person name="Miller W.G."/>
            <person name="Yee E."/>
            <person name="Bono J.L."/>
        </authorList>
    </citation>
    <scope>NUCLEOTIDE SEQUENCE [LARGE SCALE GENOMIC DNA]</scope>
    <source>
        <strain evidence="6 8">LMG 26154</strain>
    </source>
</reference>
<dbReference type="GO" id="GO:0004360">
    <property type="term" value="F:glutamine-fructose-6-phosphate transaminase (isomerizing) activity"/>
    <property type="evidence" value="ECO:0007669"/>
    <property type="project" value="UniProtKB-EC"/>
</dbReference>
<dbReference type="PROSITE" id="PS51278">
    <property type="entry name" value="GATASE_TYPE_2"/>
    <property type="match status" value="1"/>
</dbReference>